<evidence type="ECO:0000256" key="4">
    <source>
        <dbReference type="ARBA" id="ARBA00023242"/>
    </source>
</evidence>
<evidence type="ECO:0000313" key="7">
    <source>
        <dbReference type="EMBL" id="KAF9446250.1"/>
    </source>
</evidence>
<dbReference type="GO" id="GO:0003677">
    <property type="term" value="F:DNA binding"/>
    <property type="evidence" value="ECO:0007669"/>
    <property type="project" value="UniProtKB-KW"/>
</dbReference>
<evidence type="ECO:0000256" key="3">
    <source>
        <dbReference type="ARBA" id="ARBA00023163"/>
    </source>
</evidence>
<feature type="region of interest" description="Disordered" evidence="5">
    <location>
        <begin position="1"/>
        <end position="21"/>
    </location>
</feature>
<dbReference type="PANTHER" id="PTHR12802">
    <property type="entry name" value="SWI/SNF COMPLEX-RELATED"/>
    <property type="match status" value="1"/>
</dbReference>
<dbReference type="EMBL" id="MU151256">
    <property type="protein sequence ID" value="KAF9446250.1"/>
    <property type="molecule type" value="Genomic_DNA"/>
</dbReference>
<evidence type="ECO:0000313" key="8">
    <source>
        <dbReference type="Proteomes" id="UP000807342"/>
    </source>
</evidence>
<feature type="compositionally biased region" description="Acidic residues" evidence="5">
    <location>
        <begin position="1"/>
        <end position="11"/>
    </location>
</feature>
<gene>
    <name evidence="7" type="ORF">P691DRAFT_784137</name>
</gene>
<dbReference type="PANTHER" id="PTHR12802:SF41">
    <property type="entry name" value="BRAHMA ASSOCIATED PROTEIN 155 KDA"/>
    <property type="match status" value="1"/>
</dbReference>
<dbReference type="InterPro" id="IPR017884">
    <property type="entry name" value="SANT_dom"/>
</dbReference>
<proteinExistence type="predicted"/>
<dbReference type="Pfam" id="PF16495">
    <property type="entry name" value="SWIRM-assoc_1"/>
    <property type="match status" value="1"/>
</dbReference>
<dbReference type="InterPro" id="IPR032451">
    <property type="entry name" value="SMARCC_C"/>
</dbReference>
<organism evidence="7 8">
    <name type="scientific">Macrolepiota fuliginosa MF-IS2</name>
    <dbReference type="NCBI Taxonomy" id="1400762"/>
    <lineage>
        <taxon>Eukaryota</taxon>
        <taxon>Fungi</taxon>
        <taxon>Dikarya</taxon>
        <taxon>Basidiomycota</taxon>
        <taxon>Agaricomycotina</taxon>
        <taxon>Agaricomycetes</taxon>
        <taxon>Agaricomycetidae</taxon>
        <taxon>Agaricales</taxon>
        <taxon>Agaricineae</taxon>
        <taxon>Agaricaceae</taxon>
        <taxon>Macrolepiota</taxon>
    </lineage>
</organism>
<dbReference type="GO" id="GO:0016514">
    <property type="term" value="C:SWI/SNF complex"/>
    <property type="evidence" value="ECO:0007669"/>
    <property type="project" value="TreeGrafter"/>
</dbReference>
<reference evidence="7" key="1">
    <citation type="submission" date="2020-11" db="EMBL/GenBank/DDBJ databases">
        <authorList>
            <consortium name="DOE Joint Genome Institute"/>
            <person name="Ahrendt S."/>
            <person name="Riley R."/>
            <person name="Andreopoulos W."/>
            <person name="Labutti K."/>
            <person name="Pangilinan J."/>
            <person name="Ruiz-Duenas F.J."/>
            <person name="Barrasa J.M."/>
            <person name="Sanchez-Garcia M."/>
            <person name="Camarero S."/>
            <person name="Miyauchi S."/>
            <person name="Serrano A."/>
            <person name="Linde D."/>
            <person name="Babiker R."/>
            <person name="Drula E."/>
            <person name="Ayuso-Fernandez I."/>
            <person name="Pacheco R."/>
            <person name="Padilla G."/>
            <person name="Ferreira P."/>
            <person name="Barriuso J."/>
            <person name="Kellner H."/>
            <person name="Castanera R."/>
            <person name="Alfaro M."/>
            <person name="Ramirez L."/>
            <person name="Pisabarro A.G."/>
            <person name="Kuo A."/>
            <person name="Tritt A."/>
            <person name="Lipzen A."/>
            <person name="He G."/>
            <person name="Yan M."/>
            <person name="Ng V."/>
            <person name="Cullen D."/>
            <person name="Martin F."/>
            <person name="Rosso M.-N."/>
            <person name="Henrissat B."/>
            <person name="Hibbett D."/>
            <person name="Martinez A.T."/>
            <person name="Grigoriev I.V."/>
        </authorList>
    </citation>
    <scope>NUCLEOTIDE SEQUENCE</scope>
    <source>
        <strain evidence="7">MF-IS2</strain>
    </source>
</reference>
<evidence type="ECO:0000259" key="6">
    <source>
        <dbReference type="PROSITE" id="PS51293"/>
    </source>
</evidence>
<feature type="region of interest" description="Disordered" evidence="5">
    <location>
        <begin position="270"/>
        <end position="322"/>
    </location>
</feature>
<keyword evidence="1" id="KW-0805">Transcription regulation</keyword>
<dbReference type="Proteomes" id="UP000807342">
    <property type="component" value="Unassembled WGS sequence"/>
</dbReference>
<feature type="compositionally biased region" description="Polar residues" evidence="5">
    <location>
        <begin position="308"/>
        <end position="322"/>
    </location>
</feature>
<dbReference type="PROSITE" id="PS51293">
    <property type="entry name" value="SANT"/>
    <property type="match status" value="1"/>
</dbReference>
<dbReference type="Gene3D" id="1.10.10.60">
    <property type="entry name" value="Homeodomain-like"/>
    <property type="match status" value="1"/>
</dbReference>
<name>A0A9P5X8W0_9AGAR</name>
<evidence type="ECO:0000256" key="5">
    <source>
        <dbReference type="SAM" id="MobiDB-lite"/>
    </source>
</evidence>
<keyword evidence="2" id="KW-0238">DNA-binding</keyword>
<evidence type="ECO:0000256" key="2">
    <source>
        <dbReference type="ARBA" id="ARBA00023125"/>
    </source>
</evidence>
<comment type="caution">
    <text evidence="7">The sequence shown here is derived from an EMBL/GenBank/DDBJ whole genome shotgun (WGS) entry which is preliminary data.</text>
</comment>
<dbReference type="GO" id="GO:0045893">
    <property type="term" value="P:positive regulation of DNA-templated transcription"/>
    <property type="evidence" value="ECO:0007669"/>
    <property type="project" value="TreeGrafter"/>
</dbReference>
<feature type="compositionally biased region" description="Basic and acidic residues" evidence="5">
    <location>
        <begin position="280"/>
        <end position="293"/>
    </location>
</feature>
<dbReference type="GO" id="GO:0042393">
    <property type="term" value="F:histone binding"/>
    <property type="evidence" value="ECO:0007669"/>
    <property type="project" value="TreeGrafter"/>
</dbReference>
<keyword evidence="8" id="KW-1185">Reference proteome</keyword>
<feature type="domain" description="SANT" evidence="6">
    <location>
        <begin position="181"/>
        <end position="216"/>
    </location>
</feature>
<dbReference type="AlphaFoldDB" id="A0A9P5X8W0"/>
<protein>
    <recommendedName>
        <fullName evidence="6">SANT domain-containing protein</fullName>
    </recommendedName>
</protein>
<keyword evidence="3" id="KW-0804">Transcription</keyword>
<sequence>MVADGVDDEGDSRENNDGEGPAQLVATCLRLEEMAHKSLAARTHDVIIPSYSAWLTCPKYTPRGLRSLHPGTRLPIQNTTASGAPPIANGKALSASLELRSSIYQTSVKSSRALSSEATTLVNGASANGSSLSPAQQTHTCDTCGTDWSLVRYHSLRDKKKLEICVPCYLGGRFPSTLFSGVEMCDDDWSEIEEHVGTCTAQQCIRKFLEFSIEVPYIQTEGSMGPLRFGRIPPDQADTLAMSVVAFLAGAISSGVAAEAAKTALKELTDGEGGKAVSGDSKDGESTEKKVDDDKMDEDAPVVKDASTADSTMPDSHPLPTTSISTTAAQLALSISAKVASTLASAESHNIRNTLSTLIKLTLTKLENKMTQFEELEEILEEERSLESARVVLVNERPGLKKTLDMARGEVVGHQQTQTASATATAGVARMNGATVPTPAFSQGVVNAATNPGVVLESTGKGTVVNEVQSGQSLDGVEDATVELSVFLFFVQLG</sequence>
<evidence type="ECO:0000256" key="1">
    <source>
        <dbReference type="ARBA" id="ARBA00023015"/>
    </source>
</evidence>
<keyword evidence="4" id="KW-0539">Nucleus</keyword>
<accession>A0A9P5X8W0</accession>
<dbReference type="OrthoDB" id="3012766at2759"/>